<accession>A0AAV3PJC1</accession>
<dbReference type="AlphaFoldDB" id="A0AAV3PJC1"/>
<evidence type="ECO:0000313" key="2">
    <source>
        <dbReference type="Proteomes" id="UP001454036"/>
    </source>
</evidence>
<name>A0AAV3PJC1_LITER</name>
<organism evidence="1 2">
    <name type="scientific">Lithospermum erythrorhizon</name>
    <name type="common">Purple gromwell</name>
    <name type="synonym">Lithospermum officinale var. erythrorhizon</name>
    <dbReference type="NCBI Taxonomy" id="34254"/>
    <lineage>
        <taxon>Eukaryota</taxon>
        <taxon>Viridiplantae</taxon>
        <taxon>Streptophyta</taxon>
        <taxon>Embryophyta</taxon>
        <taxon>Tracheophyta</taxon>
        <taxon>Spermatophyta</taxon>
        <taxon>Magnoliopsida</taxon>
        <taxon>eudicotyledons</taxon>
        <taxon>Gunneridae</taxon>
        <taxon>Pentapetalae</taxon>
        <taxon>asterids</taxon>
        <taxon>lamiids</taxon>
        <taxon>Boraginales</taxon>
        <taxon>Boraginaceae</taxon>
        <taxon>Boraginoideae</taxon>
        <taxon>Lithospermeae</taxon>
        <taxon>Lithospermum</taxon>
    </lineage>
</organism>
<gene>
    <name evidence="1" type="ORF">LIER_10414</name>
</gene>
<reference evidence="1 2" key="1">
    <citation type="submission" date="2024-01" db="EMBL/GenBank/DDBJ databases">
        <title>The complete chloroplast genome sequence of Lithospermum erythrorhizon: insights into the phylogenetic relationship among Boraginaceae species and the maternal lineages of purple gromwells.</title>
        <authorList>
            <person name="Okada T."/>
            <person name="Watanabe K."/>
        </authorList>
    </citation>
    <scope>NUCLEOTIDE SEQUENCE [LARGE SCALE GENOMIC DNA]</scope>
</reference>
<dbReference type="EMBL" id="BAABME010001849">
    <property type="protein sequence ID" value="GAA0151765.1"/>
    <property type="molecule type" value="Genomic_DNA"/>
</dbReference>
<evidence type="ECO:0000313" key="1">
    <source>
        <dbReference type="EMBL" id="GAA0151765.1"/>
    </source>
</evidence>
<keyword evidence="2" id="KW-1185">Reference proteome</keyword>
<sequence length="91" mass="10812">MVEIRCTVILKVLFIWKKNHVFHTRTKHIGMRYHFIPSVLENGVLKLEKIPGDRNPTDMFMKVVNKEKLKGRFSSWNNLKRPLHNNLKGML</sequence>
<dbReference type="Proteomes" id="UP001454036">
    <property type="component" value="Unassembled WGS sequence"/>
</dbReference>
<proteinExistence type="predicted"/>
<evidence type="ECO:0008006" key="3">
    <source>
        <dbReference type="Google" id="ProtNLM"/>
    </source>
</evidence>
<comment type="caution">
    <text evidence="1">The sequence shown here is derived from an EMBL/GenBank/DDBJ whole genome shotgun (WGS) entry which is preliminary data.</text>
</comment>
<protein>
    <recommendedName>
        <fullName evidence="3">Copia protein</fullName>
    </recommendedName>
</protein>